<evidence type="ECO:0000313" key="10">
    <source>
        <dbReference type="Proteomes" id="UP001301350"/>
    </source>
</evidence>
<dbReference type="InterPro" id="IPR033118">
    <property type="entry name" value="EXPERA"/>
</dbReference>
<comment type="similarity">
    <text evidence="2">Belongs to the EBP family.</text>
</comment>
<organism evidence="9 10">
    <name type="scientific">Cyanidium caldarium</name>
    <name type="common">Red alga</name>
    <dbReference type="NCBI Taxonomy" id="2771"/>
    <lineage>
        <taxon>Eukaryota</taxon>
        <taxon>Rhodophyta</taxon>
        <taxon>Bangiophyceae</taxon>
        <taxon>Cyanidiales</taxon>
        <taxon>Cyanidiaceae</taxon>
        <taxon>Cyanidium</taxon>
    </lineage>
</organism>
<dbReference type="GO" id="GO:0047750">
    <property type="term" value="F:cholestenol delta-isomerase activity"/>
    <property type="evidence" value="ECO:0007669"/>
    <property type="project" value="InterPro"/>
</dbReference>
<protein>
    <recommendedName>
        <fullName evidence="8">EXPERA domain-containing protein</fullName>
    </recommendedName>
</protein>
<comment type="caution">
    <text evidence="9">The sequence shown here is derived from an EMBL/GenBank/DDBJ whole genome shotgun (WGS) entry which is preliminary data.</text>
</comment>
<dbReference type="PANTHER" id="PTHR14207:SF1">
    <property type="entry name" value="EMOPAMIL-BINDING PROTEIN-LIKE"/>
    <property type="match status" value="1"/>
</dbReference>
<dbReference type="GO" id="GO:0005783">
    <property type="term" value="C:endoplasmic reticulum"/>
    <property type="evidence" value="ECO:0007669"/>
    <property type="project" value="TreeGrafter"/>
</dbReference>
<keyword evidence="5 6" id="KW-0472">Membrane</keyword>
<evidence type="ECO:0000256" key="3">
    <source>
        <dbReference type="ARBA" id="ARBA00022692"/>
    </source>
</evidence>
<dbReference type="GO" id="GO:0016125">
    <property type="term" value="P:sterol metabolic process"/>
    <property type="evidence" value="ECO:0007669"/>
    <property type="project" value="InterPro"/>
</dbReference>
<name>A0AAV9IYI7_CYACA</name>
<proteinExistence type="inferred from homology"/>
<gene>
    <name evidence="9" type="ORF">CDCA_CDCA12G3420</name>
</gene>
<evidence type="ECO:0000256" key="2">
    <source>
        <dbReference type="ARBA" id="ARBA00008337"/>
    </source>
</evidence>
<dbReference type="GO" id="GO:0016020">
    <property type="term" value="C:membrane"/>
    <property type="evidence" value="ECO:0007669"/>
    <property type="project" value="UniProtKB-SubCell"/>
</dbReference>
<accession>A0AAV9IYI7</accession>
<feature type="transmembrane region" description="Helical" evidence="7">
    <location>
        <begin position="214"/>
        <end position="233"/>
    </location>
</feature>
<keyword evidence="3 6" id="KW-0812">Transmembrane</keyword>
<dbReference type="AlphaFoldDB" id="A0AAV9IYI7"/>
<evidence type="ECO:0000313" key="9">
    <source>
        <dbReference type="EMBL" id="KAK4537395.1"/>
    </source>
</evidence>
<feature type="transmembrane region" description="Helical" evidence="7">
    <location>
        <begin position="169"/>
        <end position="193"/>
    </location>
</feature>
<dbReference type="Proteomes" id="UP001301350">
    <property type="component" value="Unassembled WGS sequence"/>
</dbReference>
<dbReference type="InterPro" id="IPR007905">
    <property type="entry name" value="EBP"/>
</dbReference>
<evidence type="ECO:0000259" key="8">
    <source>
        <dbReference type="PROSITE" id="PS51751"/>
    </source>
</evidence>
<evidence type="ECO:0000256" key="4">
    <source>
        <dbReference type="ARBA" id="ARBA00022989"/>
    </source>
</evidence>
<evidence type="ECO:0000256" key="6">
    <source>
        <dbReference type="PROSITE-ProRule" id="PRU01087"/>
    </source>
</evidence>
<comment type="subcellular location">
    <subcellularLocation>
        <location evidence="1">Membrane</location>
        <topology evidence="1">Multi-pass membrane protein</topology>
    </subcellularLocation>
</comment>
<keyword evidence="4 6" id="KW-1133">Transmembrane helix</keyword>
<dbReference type="EMBL" id="JANCYW010000012">
    <property type="protein sequence ID" value="KAK4537395.1"/>
    <property type="molecule type" value="Genomic_DNA"/>
</dbReference>
<dbReference type="PROSITE" id="PS51751">
    <property type="entry name" value="EXPERA"/>
    <property type="match status" value="1"/>
</dbReference>
<evidence type="ECO:0000256" key="5">
    <source>
        <dbReference type="ARBA" id="ARBA00023136"/>
    </source>
</evidence>
<sequence>MQRRVHKPDLAHSNMEIKHAALAGSTGRTGRRHDALSIGERAVLTWYILDAVTHLGLELPWLVLTLTVTVDKSNHWMALPWKEYAKADPRWGRLHDCTAALEVPTALLWGPLAAALAYATYTRKPWRHFWQVICATGEIYGNWMTFGPEWLTGSRELNPQNNWVHKWVYLFYANVLWLVIPLFLLIESAAVIIDACARAKGPRPEARWLGKLEASVIYSMLALYAVVVGYFGMVKHLV</sequence>
<dbReference type="PANTHER" id="PTHR14207">
    <property type="entry name" value="STEROL ISOMERASE"/>
    <property type="match status" value="1"/>
</dbReference>
<evidence type="ECO:0000256" key="7">
    <source>
        <dbReference type="SAM" id="Phobius"/>
    </source>
</evidence>
<evidence type="ECO:0000256" key="1">
    <source>
        <dbReference type="ARBA" id="ARBA00004141"/>
    </source>
</evidence>
<reference evidence="9 10" key="1">
    <citation type="submission" date="2022-07" db="EMBL/GenBank/DDBJ databases">
        <title>Genome-wide signatures of adaptation to extreme environments.</title>
        <authorList>
            <person name="Cho C.H."/>
            <person name="Yoon H.S."/>
        </authorList>
    </citation>
    <scope>NUCLEOTIDE SEQUENCE [LARGE SCALE GENOMIC DNA]</scope>
    <source>
        <strain evidence="9 10">DBV 063 E5</strain>
    </source>
</reference>
<dbReference type="Pfam" id="PF05241">
    <property type="entry name" value="EBP"/>
    <property type="match status" value="1"/>
</dbReference>
<keyword evidence="10" id="KW-1185">Reference proteome</keyword>
<feature type="domain" description="EXPERA" evidence="8">
    <location>
        <begin position="39"/>
        <end position="185"/>
    </location>
</feature>